<comment type="caution">
    <text evidence="1">The sequence shown here is derived from an EMBL/GenBank/DDBJ whole genome shotgun (WGS) entry which is preliminary data.</text>
</comment>
<evidence type="ECO:0000313" key="2">
    <source>
        <dbReference type="Proteomes" id="UP001151760"/>
    </source>
</evidence>
<evidence type="ECO:0000313" key="1">
    <source>
        <dbReference type="EMBL" id="GJT17296.1"/>
    </source>
</evidence>
<accession>A0ABQ5BTW6</accession>
<protein>
    <recommendedName>
        <fullName evidence="3">Reverse transcriptase domain-containing protein</fullName>
    </recommendedName>
</protein>
<reference evidence="1" key="2">
    <citation type="submission" date="2022-01" db="EMBL/GenBank/DDBJ databases">
        <authorList>
            <person name="Yamashiro T."/>
            <person name="Shiraishi A."/>
            <person name="Satake H."/>
            <person name="Nakayama K."/>
        </authorList>
    </citation>
    <scope>NUCLEOTIDE SEQUENCE</scope>
</reference>
<reference evidence="1" key="1">
    <citation type="journal article" date="2022" name="Int. J. Mol. Sci.">
        <title>Draft Genome of Tanacetum Coccineum: Genomic Comparison of Closely Related Tanacetum-Family Plants.</title>
        <authorList>
            <person name="Yamashiro T."/>
            <person name="Shiraishi A."/>
            <person name="Nakayama K."/>
            <person name="Satake H."/>
        </authorList>
    </citation>
    <scope>NUCLEOTIDE SEQUENCE</scope>
</reference>
<gene>
    <name evidence="1" type="ORF">Tco_0876002</name>
</gene>
<proteinExistence type="predicted"/>
<dbReference type="PANTHER" id="PTHR45835:SF103">
    <property type="entry name" value="RNA-DIRECTED DNA POLYMERASE"/>
    <property type="match status" value="1"/>
</dbReference>
<keyword evidence="2" id="KW-1185">Reference proteome</keyword>
<evidence type="ECO:0008006" key="3">
    <source>
        <dbReference type="Google" id="ProtNLM"/>
    </source>
</evidence>
<sequence>MSKTFCFCTLRYLSENEIESPWISSQNFQGQSSEYNVNWVMVDRLTKSAHFLAIREDYSTEKIGKRIYIDKVDPAHGSSCADYFRFRWMIYLVVLADAAESVSDAIRFEYCLASLSMPNIRCAPFEALYVLVKEKPKATGDHQKSYADNRRKSLEFEVGDRVMLKVSPWKGEYSLAKGSVSTEDDRPMRFLERIQSCSLSVEIS</sequence>
<dbReference type="Proteomes" id="UP001151760">
    <property type="component" value="Unassembled WGS sequence"/>
</dbReference>
<dbReference type="EMBL" id="BQNB010013544">
    <property type="protein sequence ID" value="GJT17296.1"/>
    <property type="molecule type" value="Genomic_DNA"/>
</dbReference>
<name>A0ABQ5BTW6_9ASTR</name>
<dbReference type="PANTHER" id="PTHR45835">
    <property type="entry name" value="YALI0A06105P"/>
    <property type="match status" value="1"/>
</dbReference>
<organism evidence="1 2">
    <name type="scientific">Tanacetum coccineum</name>
    <dbReference type="NCBI Taxonomy" id="301880"/>
    <lineage>
        <taxon>Eukaryota</taxon>
        <taxon>Viridiplantae</taxon>
        <taxon>Streptophyta</taxon>
        <taxon>Embryophyta</taxon>
        <taxon>Tracheophyta</taxon>
        <taxon>Spermatophyta</taxon>
        <taxon>Magnoliopsida</taxon>
        <taxon>eudicotyledons</taxon>
        <taxon>Gunneridae</taxon>
        <taxon>Pentapetalae</taxon>
        <taxon>asterids</taxon>
        <taxon>campanulids</taxon>
        <taxon>Asterales</taxon>
        <taxon>Asteraceae</taxon>
        <taxon>Asteroideae</taxon>
        <taxon>Anthemideae</taxon>
        <taxon>Anthemidinae</taxon>
        <taxon>Tanacetum</taxon>
    </lineage>
</organism>